<keyword evidence="6" id="KW-0819">tRNA processing</keyword>
<name>A0A7D9HEN2_PARCT</name>
<evidence type="ECO:0000256" key="3">
    <source>
        <dbReference type="ARBA" id="ARBA00004173"/>
    </source>
</evidence>
<dbReference type="EMBL" id="CACRXK020000330">
    <property type="protein sequence ID" value="CAB3980851.1"/>
    <property type="molecule type" value="Genomic_DNA"/>
</dbReference>
<evidence type="ECO:0000259" key="14">
    <source>
        <dbReference type="Pfam" id="PF16953"/>
    </source>
</evidence>
<comment type="subcellular location">
    <subcellularLocation>
        <location evidence="3">Mitochondrion</location>
    </subcellularLocation>
</comment>
<evidence type="ECO:0000256" key="9">
    <source>
        <dbReference type="ARBA" id="ARBA00022801"/>
    </source>
</evidence>
<dbReference type="InterPro" id="IPR002885">
    <property type="entry name" value="PPR_rpt"/>
</dbReference>
<keyword evidence="12" id="KW-0809">Transit peptide</keyword>
<dbReference type="Pfam" id="PF16953">
    <property type="entry name" value="PRORP"/>
    <property type="match status" value="1"/>
</dbReference>
<gene>
    <name evidence="15" type="ORF">PACLA_8A083392</name>
</gene>
<dbReference type="PANTHER" id="PTHR13547:SF1">
    <property type="entry name" value="MITOCHONDRIAL RIBONUCLEASE P CATALYTIC SUBUNIT"/>
    <property type="match status" value="1"/>
</dbReference>
<dbReference type="GO" id="GO:0001682">
    <property type="term" value="P:tRNA 5'-leader removal"/>
    <property type="evidence" value="ECO:0007669"/>
    <property type="project" value="TreeGrafter"/>
</dbReference>
<keyword evidence="11" id="KW-0460">Magnesium</keyword>
<comment type="cofactor">
    <cofactor evidence="2">
        <name>Mg(2+)</name>
        <dbReference type="ChEBI" id="CHEBI:18420"/>
    </cofactor>
</comment>
<accession>A0A7D9HEN2</accession>
<feature type="domain" description="PRORP" evidence="14">
    <location>
        <begin position="286"/>
        <end position="492"/>
    </location>
</feature>
<evidence type="ECO:0000256" key="1">
    <source>
        <dbReference type="ARBA" id="ARBA00000928"/>
    </source>
</evidence>
<dbReference type="PANTHER" id="PTHR13547">
    <property type="match status" value="1"/>
</dbReference>
<keyword evidence="16" id="KW-1185">Reference proteome</keyword>
<evidence type="ECO:0000256" key="11">
    <source>
        <dbReference type="ARBA" id="ARBA00022842"/>
    </source>
</evidence>
<dbReference type="PROSITE" id="PS51375">
    <property type="entry name" value="PPR"/>
    <property type="match status" value="1"/>
</dbReference>
<comment type="catalytic activity">
    <reaction evidence="1">
        <text>Endonucleolytic cleavage of RNA, removing 5'-extranucleotides from tRNA precursor.</text>
        <dbReference type="EC" id="3.1.26.5"/>
    </reaction>
</comment>
<evidence type="ECO:0000256" key="7">
    <source>
        <dbReference type="ARBA" id="ARBA00022722"/>
    </source>
</evidence>
<evidence type="ECO:0000256" key="10">
    <source>
        <dbReference type="ARBA" id="ARBA00022833"/>
    </source>
</evidence>
<dbReference type="GO" id="GO:0046872">
    <property type="term" value="F:metal ion binding"/>
    <property type="evidence" value="ECO:0007669"/>
    <property type="project" value="UniProtKB-KW"/>
</dbReference>
<dbReference type="EC" id="3.1.26.5" evidence="5"/>
<keyword evidence="8" id="KW-0479">Metal-binding</keyword>
<keyword evidence="7" id="KW-0540">Nuclease</keyword>
<dbReference type="GO" id="GO:0097745">
    <property type="term" value="P:mitochondrial tRNA 5'-end processing"/>
    <property type="evidence" value="ECO:0007669"/>
    <property type="project" value="TreeGrafter"/>
</dbReference>
<dbReference type="AlphaFoldDB" id="A0A7D9HEN2"/>
<dbReference type="OrthoDB" id="46913at2759"/>
<evidence type="ECO:0000256" key="4">
    <source>
        <dbReference type="ARBA" id="ARBA00007626"/>
    </source>
</evidence>
<comment type="similarity">
    <text evidence="4">Belongs to the PPR family. P subfamily.</text>
</comment>
<organism evidence="15 16">
    <name type="scientific">Paramuricea clavata</name>
    <name type="common">Red gorgonian</name>
    <name type="synonym">Violescent sea-whip</name>
    <dbReference type="NCBI Taxonomy" id="317549"/>
    <lineage>
        <taxon>Eukaryota</taxon>
        <taxon>Metazoa</taxon>
        <taxon>Cnidaria</taxon>
        <taxon>Anthozoa</taxon>
        <taxon>Octocorallia</taxon>
        <taxon>Malacalcyonacea</taxon>
        <taxon>Plexauridae</taxon>
        <taxon>Paramuricea</taxon>
    </lineage>
</organism>
<keyword evidence="9" id="KW-0378">Hydrolase</keyword>
<dbReference type="GO" id="GO:0004526">
    <property type="term" value="F:ribonuclease P activity"/>
    <property type="evidence" value="ECO:0007669"/>
    <property type="project" value="UniProtKB-EC"/>
</dbReference>
<evidence type="ECO:0000313" key="15">
    <source>
        <dbReference type="EMBL" id="CAB3980851.1"/>
    </source>
</evidence>
<evidence type="ECO:0000256" key="13">
    <source>
        <dbReference type="ARBA" id="ARBA00023128"/>
    </source>
</evidence>
<evidence type="ECO:0000256" key="8">
    <source>
        <dbReference type="ARBA" id="ARBA00022723"/>
    </source>
</evidence>
<dbReference type="InterPro" id="IPR011990">
    <property type="entry name" value="TPR-like_helical_dom_sf"/>
</dbReference>
<evidence type="ECO:0000256" key="2">
    <source>
        <dbReference type="ARBA" id="ARBA00001946"/>
    </source>
</evidence>
<evidence type="ECO:0000256" key="12">
    <source>
        <dbReference type="ARBA" id="ARBA00022946"/>
    </source>
</evidence>
<protein>
    <recommendedName>
        <fullName evidence="5">ribonuclease P</fullName>
        <ecNumber evidence="5">3.1.26.5</ecNumber>
    </recommendedName>
</protein>
<evidence type="ECO:0000256" key="6">
    <source>
        <dbReference type="ARBA" id="ARBA00022694"/>
    </source>
</evidence>
<sequence length="505" mass="59075">MISSPFYRTFSCETSVKILTRVLCKSFYTCKPRYAVENPGTHKEKAVNFAKSHSRVPTKYQNDSNPAIKIPRFLRKTKDKEQMDRYYRVKKQCFEGKFESAISEVEKWLSFEAVKTSTILILNGLLYSLFENGKMEDIVRLKETMDSYDIKGDRSTYIVLIDSFGKMKNFGMVSKLLEDMSHFNMDPHYRSYMVATELALNETDFAKAHKYFVRIESVYKEMHDDFCAAFILQLVENKEFAIAESVFQEFREDRTRLGDQTLSAIERYFHSGLLKAKWETNRTTLSTSGICQCCKEKLEETKFGKSEENLSVYFQKLVNNKLNAGGSVHDEEIRRKDKLQELFRLLESEGPFQVVIDGLNVAMHPRYGLEFDPLFKLVESYSTQEQKVLVIAANQLIQPKRSKAISTADHWEAIAYLRSISTIYFVKHNKSGIDDLFLINAALHLCREDNEVKMISNDKFMDHRVNMKPQTLSYFKRWLSEHQVIVHWYDQKIMKLMPEVRECRT</sequence>
<dbReference type="GO" id="GO:0030678">
    <property type="term" value="C:mitochondrial ribonuclease P complex"/>
    <property type="evidence" value="ECO:0007669"/>
    <property type="project" value="TreeGrafter"/>
</dbReference>
<reference evidence="15" key="1">
    <citation type="submission" date="2020-04" db="EMBL/GenBank/DDBJ databases">
        <authorList>
            <person name="Alioto T."/>
            <person name="Alioto T."/>
            <person name="Gomez Garrido J."/>
        </authorList>
    </citation>
    <scope>NUCLEOTIDE SEQUENCE</scope>
    <source>
        <strain evidence="15">A484AB</strain>
    </source>
</reference>
<dbReference type="Gene3D" id="3.40.50.11980">
    <property type="match status" value="1"/>
</dbReference>
<evidence type="ECO:0000256" key="5">
    <source>
        <dbReference type="ARBA" id="ARBA00012179"/>
    </source>
</evidence>
<dbReference type="Gene3D" id="1.25.40.10">
    <property type="entry name" value="Tetratricopeptide repeat domain"/>
    <property type="match status" value="1"/>
</dbReference>
<dbReference type="InterPro" id="IPR031595">
    <property type="entry name" value="PRORP_C"/>
</dbReference>
<dbReference type="Proteomes" id="UP001152795">
    <property type="component" value="Unassembled WGS sequence"/>
</dbReference>
<evidence type="ECO:0000313" key="16">
    <source>
        <dbReference type="Proteomes" id="UP001152795"/>
    </source>
</evidence>
<proteinExistence type="inferred from homology"/>
<keyword evidence="10" id="KW-0862">Zinc</keyword>
<keyword evidence="13" id="KW-0496">Mitochondrion</keyword>
<comment type="caution">
    <text evidence="15">The sequence shown here is derived from an EMBL/GenBank/DDBJ whole genome shotgun (WGS) entry which is preliminary data.</text>
</comment>